<evidence type="ECO:0000313" key="1">
    <source>
        <dbReference type="EMBL" id="MPC29753.1"/>
    </source>
</evidence>
<keyword evidence="2" id="KW-1185">Reference proteome</keyword>
<protein>
    <submittedName>
        <fullName evidence="1">Uncharacterized protein</fullName>
    </submittedName>
</protein>
<dbReference type="AlphaFoldDB" id="A0A5B7EA11"/>
<dbReference type="EMBL" id="VSRR010002129">
    <property type="protein sequence ID" value="MPC29753.1"/>
    <property type="molecule type" value="Genomic_DNA"/>
</dbReference>
<gene>
    <name evidence="1" type="ORF">E2C01_023003</name>
</gene>
<proteinExistence type="predicted"/>
<name>A0A5B7EA11_PORTR</name>
<reference evidence="1 2" key="1">
    <citation type="submission" date="2019-05" db="EMBL/GenBank/DDBJ databases">
        <title>Another draft genome of Portunus trituberculatus and its Hox gene families provides insights of decapod evolution.</title>
        <authorList>
            <person name="Jeong J.-H."/>
            <person name="Song I."/>
            <person name="Kim S."/>
            <person name="Choi T."/>
            <person name="Kim D."/>
            <person name="Ryu S."/>
            <person name="Kim W."/>
        </authorList>
    </citation>
    <scope>NUCLEOTIDE SEQUENCE [LARGE SCALE GENOMIC DNA]</scope>
    <source>
        <tissue evidence="1">Muscle</tissue>
    </source>
</reference>
<organism evidence="1 2">
    <name type="scientific">Portunus trituberculatus</name>
    <name type="common">Swimming crab</name>
    <name type="synonym">Neptunus trituberculatus</name>
    <dbReference type="NCBI Taxonomy" id="210409"/>
    <lineage>
        <taxon>Eukaryota</taxon>
        <taxon>Metazoa</taxon>
        <taxon>Ecdysozoa</taxon>
        <taxon>Arthropoda</taxon>
        <taxon>Crustacea</taxon>
        <taxon>Multicrustacea</taxon>
        <taxon>Malacostraca</taxon>
        <taxon>Eumalacostraca</taxon>
        <taxon>Eucarida</taxon>
        <taxon>Decapoda</taxon>
        <taxon>Pleocyemata</taxon>
        <taxon>Brachyura</taxon>
        <taxon>Eubrachyura</taxon>
        <taxon>Portunoidea</taxon>
        <taxon>Portunidae</taxon>
        <taxon>Portuninae</taxon>
        <taxon>Portunus</taxon>
    </lineage>
</organism>
<evidence type="ECO:0000313" key="2">
    <source>
        <dbReference type="Proteomes" id="UP000324222"/>
    </source>
</evidence>
<sequence>MSRVGGNECVQSSHVPRHDTALASLEKFSIATIFVTSQSAALWLPLAGRSVTGPPLLPSHTGPNTPLAASLVAPCPRQAGRGTLPPSRRLLTGGWATLVLIWFSSDETAFATRATVGGGLRRTDLT</sequence>
<accession>A0A5B7EA11</accession>
<comment type="caution">
    <text evidence="1">The sequence shown here is derived from an EMBL/GenBank/DDBJ whole genome shotgun (WGS) entry which is preliminary data.</text>
</comment>
<dbReference type="Proteomes" id="UP000324222">
    <property type="component" value="Unassembled WGS sequence"/>
</dbReference>